<protein>
    <submittedName>
        <fullName evidence="1">Uncharacterized protein</fullName>
    </submittedName>
</protein>
<dbReference type="AlphaFoldDB" id="A0AAN6YNI6"/>
<dbReference type="PANTHER" id="PTHR21310">
    <property type="entry name" value="AMINOGLYCOSIDE PHOSPHOTRANSFERASE-RELATED-RELATED"/>
    <property type="match status" value="1"/>
</dbReference>
<reference evidence="1" key="2">
    <citation type="submission" date="2023-05" db="EMBL/GenBank/DDBJ databases">
        <authorList>
            <consortium name="Lawrence Berkeley National Laboratory"/>
            <person name="Steindorff A."/>
            <person name="Hensen N."/>
            <person name="Bonometti L."/>
            <person name="Westerberg I."/>
            <person name="Brannstrom I.O."/>
            <person name="Guillou S."/>
            <person name="Cros-Aarteil S."/>
            <person name="Calhoun S."/>
            <person name="Haridas S."/>
            <person name="Kuo A."/>
            <person name="Mondo S."/>
            <person name="Pangilinan J."/>
            <person name="Riley R."/>
            <person name="Labutti K."/>
            <person name="Andreopoulos B."/>
            <person name="Lipzen A."/>
            <person name="Chen C."/>
            <person name="Yanf M."/>
            <person name="Daum C."/>
            <person name="Ng V."/>
            <person name="Clum A."/>
            <person name="Ohm R."/>
            <person name="Martin F."/>
            <person name="Silar P."/>
            <person name="Natvig D."/>
            <person name="Lalanne C."/>
            <person name="Gautier V."/>
            <person name="Ament-Velasquez S.L."/>
            <person name="Kruys A."/>
            <person name="Hutchinson M.I."/>
            <person name="Powell A.J."/>
            <person name="Barry K."/>
            <person name="Miller A.N."/>
            <person name="Grigoriev I.V."/>
            <person name="Debuchy R."/>
            <person name="Gladieux P."/>
            <person name="Thoren M.H."/>
            <person name="Johannesson H."/>
        </authorList>
    </citation>
    <scope>NUCLEOTIDE SEQUENCE</scope>
    <source>
        <strain evidence="1">CBS 990.96</strain>
    </source>
</reference>
<gene>
    <name evidence="1" type="ORF">QBC38DRAFT_549564</name>
</gene>
<organism evidence="1 2">
    <name type="scientific">Podospora fimiseda</name>
    <dbReference type="NCBI Taxonomy" id="252190"/>
    <lineage>
        <taxon>Eukaryota</taxon>
        <taxon>Fungi</taxon>
        <taxon>Dikarya</taxon>
        <taxon>Ascomycota</taxon>
        <taxon>Pezizomycotina</taxon>
        <taxon>Sordariomycetes</taxon>
        <taxon>Sordariomycetidae</taxon>
        <taxon>Sordariales</taxon>
        <taxon>Podosporaceae</taxon>
        <taxon>Podospora</taxon>
    </lineage>
</organism>
<comment type="caution">
    <text evidence="1">The sequence shown here is derived from an EMBL/GenBank/DDBJ whole genome shotgun (WGS) entry which is preliminary data.</text>
</comment>
<reference evidence="1" key="1">
    <citation type="journal article" date="2023" name="Mol. Phylogenet. Evol.">
        <title>Genome-scale phylogeny and comparative genomics of the fungal order Sordariales.</title>
        <authorList>
            <person name="Hensen N."/>
            <person name="Bonometti L."/>
            <person name="Westerberg I."/>
            <person name="Brannstrom I.O."/>
            <person name="Guillou S."/>
            <person name="Cros-Aarteil S."/>
            <person name="Calhoun S."/>
            <person name="Haridas S."/>
            <person name="Kuo A."/>
            <person name="Mondo S."/>
            <person name="Pangilinan J."/>
            <person name="Riley R."/>
            <person name="LaButti K."/>
            <person name="Andreopoulos B."/>
            <person name="Lipzen A."/>
            <person name="Chen C."/>
            <person name="Yan M."/>
            <person name="Daum C."/>
            <person name="Ng V."/>
            <person name="Clum A."/>
            <person name="Steindorff A."/>
            <person name="Ohm R.A."/>
            <person name="Martin F."/>
            <person name="Silar P."/>
            <person name="Natvig D.O."/>
            <person name="Lalanne C."/>
            <person name="Gautier V."/>
            <person name="Ament-Velasquez S.L."/>
            <person name="Kruys A."/>
            <person name="Hutchinson M.I."/>
            <person name="Powell A.J."/>
            <person name="Barry K."/>
            <person name="Miller A.N."/>
            <person name="Grigoriev I.V."/>
            <person name="Debuchy R."/>
            <person name="Gladieux P."/>
            <person name="Hiltunen Thoren M."/>
            <person name="Johannesson H."/>
        </authorList>
    </citation>
    <scope>NUCLEOTIDE SEQUENCE</scope>
    <source>
        <strain evidence="1">CBS 990.96</strain>
    </source>
</reference>
<dbReference type="Proteomes" id="UP001301958">
    <property type="component" value="Unassembled WGS sequence"/>
</dbReference>
<dbReference type="InterPro" id="IPR051678">
    <property type="entry name" value="AGP_Transferase"/>
</dbReference>
<keyword evidence="2" id="KW-1185">Reference proteome</keyword>
<evidence type="ECO:0000313" key="2">
    <source>
        <dbReference type="Proteomes" id="UP001301958"/>
    </source>
</evidence>
<accession>A0AAN6YNI6</accession>
<name>A0AAN6YNI6_9PEZI</name>
<proteinExistence type="predicted"/>
<dbReference type="EMBL" id="MU865496">
    <property type="protein sequence ID" value="KAK4222026.1"/>
    <property type="molecule type" value="Genomic_DNA"/>
</dbReference>
<sequence length="195" mass="21756">MYLASILRFMHQLTTIPVPKVLKIDRKCENVLGRPYVVQKRASGIDLSRYGKNLQHGSLCLIAKELGAHIRTMLQMKSQRAGKVVYGGSDELLTEILKKRRASCMKNNKAGLGTFGSSPPKHHQHGWRFNEPAVTAIVDWDDALFVPAFAACSPPVFLWSQPQSTQAQKDEIKNIFDTAAGPLFKNQTAFPSCFK</sequence>
<dbReference type="PANTHER" id="PTHR21310:SF56">
    <property type="entry name" value="AMINOGLYCOSIDE PHOSPHOTRANSFERASE DOMAIN-CONTAINING PROTEIN"/>
    <property type="match status" value="1"/>
</dbReference>
<evidence type="ECO:0000313" key="1">
    <source>
        <dbReference type="EMBL" id="KAK4222026.1"/>
    </source>
</evidence>